<evidence type="ECO:0000313" key="1">
    <source>
        <dbReference type="EMBL" id="KAK2710007.1"/>
    </source>
</evidence>
<dbReference type="Proteomes" id="UP001187531">
    <property type="component" value="Unassembled WGS sequence"/>
</dbReference>
<gene>
    <name evidence="1" type="ORF">QYM36_013624</name>
</gene>
<proteinExistence type="predicted"/>
<dbReference type="EMBL" id="JAVRJZ010000017">
    <property type="protein sequence ID" value="KAK2710007.1"/>
    <property type="molecule type" value="Genomic_DNA"/>
</dbReference>
<comment type="caution">
    <text evidence="1">The sequence shown here is derived from an EMBL/GenBank/DDBJ whole genome shotgun (WGS) entry which is preliminary data.</text>
</comment>
<reference evidence="1" key="1">
    <citation type="submission" date="2023-07" db="EMBL/GenBank/DDBJ databases">
        <title>Chromosome-level genome assembly of Artemia franciscana.</title>
        <authorList>
            <person name="Jo E."/>
        </authorList>
    </citation>
    <scope>NUCLEOTIDE SEQUENCE</scope>
    <source>
        <tissue evidence="1">Whole body</tissue>
    </source>
</reference>
<organism evidence="1 2">
    <name type="scientific">Artemia franciscana</name>
    <name type="common">Brine shrimp</name>
    <name type="synonym">Artemia sanfranciscana</name>
    <dbReference type="NCBI Taxonomy" id="6661"/>
    <lineage>
        <taxon>Eukaryota</taxon>
        <taxon>Metazoa</taxon>
        <taxon>Ecdysozoa</taxon>
        <taxon>Arthropoda</taxon>
        <taxon>Crustacea</taxon>
        <taxon>Branchiopoda</taxon>
        <taxon>Anostraca</taxon>
        <taxon>Artemiidae</taxon>
        <taxon>Artemia</taxon>
    </lineage>
</organism>
<sequence length="144" mass="15728">MSDLSSFRREATALLQESPINRSSAADFLNRFSGNVDLLSDSRITAQDVLSNIPEVEIRRMLEDVVSELKETSSIVGVGAQNSPTDSSFVSRLSSGLARYGVLYGADDSNLLLKAKAPLLRIPEENELLGILNQLYRELSVLAV</sequence>
<keyword evidence="2" id="KW-1185">Reference proteome</keyword>
<evidence type="ECO:0000313" key="2">
    <source>
        <dbReference type="Proteomes" id="UP001187531"/>
    </source>
</evidence>
<protein>
    <submittedName>
        <fullName evidence="1">Uncharacterized protein</fullName>
    </submittedName>
</protein>
<accession>A0AA88KZ05</accession>
<name>A0AA88KZ05_ARTSF</name>
<dbReference type="AlphaFoldDB" id="A0AA88KZ05"/>